<dbReference type="RefSeq" id="WP_074771618.1">
    <property type="nucleotide sequence ID" value="NZ_FNKP01000003.1"/>
</dbReference>
<dbReference type="EMBL" id="FNKP01000003">
    <property type="protein sequence ID" value="SDR49500.1"/>
    <property type="molecule type" value="Genomic_DNA"/>
</dbReference>
<organism evidence="2 3">
    <name type="scientific">Paraburkholderia fungorum</name>
    <dbReference type="NCBI Taxonomy" id="134537"/>
    <lineage>
        <taxon>Bacteria</taxon>
        <taxon>Pseudomonadati</taxon>
        <taxon>Pseudomonadota</taxon>
        <taxon>Betaproteobacteria</taxon>
        <taxon>Burkholderiales</taxon>
        <taxon>Burkholderiaceae</taxon>
        <taxon>Paraburkholderia</taxon>
    </lineage>
</organism>
<keyword evidence="1" id="KW-0732">Signal</keyword>
<name>A0A1H1JHV3_9BURK</name>
<evidence type="ECO:0000313" key="3">
    <source>
        <dbReference type="Proteomes" id="UP000183487"/>
    </source>
</evidence>
<feature type="signal peptide" evidence="1">
    <location>
        <begin position="1"/>
        <end position="22"/>
    </location>
</feature>
<sequence length="169" mass="18048">MKTIFETSLIGASLLFASYANAGLLKTTSPDVDSVIYAQRVVDQIVASHPGITDVILHVTPPGQTENLAIASYSASERGKASGDDDLGVIRTGKSLVEVQKDGVRIGVLVPLMDNQKNTIGALGIVYAYHRGESEQTFVLQSMGIRNAIARHIKSRDALFAHSGPTISR</sequence>
<evidence type="ECO:0000256" key="1">
    <source>
        <dbReference type="SAM" id="SignalP"/>
    </source>
</evidence>
<evidence type="ECO:0000313" key="2">
    <source>
        <dbReference type="EMBL" id="SDR49500.1"/>
    </source>
</evidence>
<gene>
    <name evidence="2" type="ORF">SAMN05443245_6428</name>
</gene>
<proteinExistence type="predicted"/>
<protein>
    <submittedName>
        <fullName evidence="2">Uncharacterized protein</fullName>
    </submittedName>
</protein>
<dbReference type="Proteomes" id="UP000183487">
    <property type="component" value="Unassembled WGS sequence"/>
</dbReference>
<accession>A0A1H1JHV3</accession>
<keyword evidence="3" id="KW-1185">Reference proteome</keyword>
<dbReference type="OrthoDB" id="8896175at2"/>
<feature type="chain" id="PRO_5010187007" evidence="1">
    <location>
        <begin position="23"/>
        <end position="169"/>
    </location>
</feature>
<dbReference type="AlphaFoldDB" id="A0A1H1JHV3"/>
<reference evidence="3" key="1">
    <citation type="submission" date="2016-10" db="EMBL/GenBank/DDBJ databases">
        <authorList>
            <person name="Varghese N."/>
        </authorList>
    </citation>
    <scope>NUCLEOTIDE SEQUENCE [LARGE SCALE GENOMIC DNA]</scope>
    <source>
        <strain evidence="3">GAS106B</strain>
    </source>
</reference>